<sequence>MNNIIERKWERRCSPYQYAFEYAAVVGNKAATQYFLQKLTSREREESLVRYAGYVANRRCNSAGNKTDFPKEHYADVLCFLLSQINEEQQIEVFKSYPYEVLKCLLDWPWQSLFMETANRMWDFLSEENYDFLLRIIVDKVMDGYKDYNYQNLFEEFWQQSPNAHKRYVIDECANGFLLSKLFVIKDEKSIKLILKDATLVEKEKLIFCDRGKYICQDLINGAEWDLLEFFIRECVPSKNEVIKFKREFEQRITRWCPKGESRRTQVKWDKFFQLLDDFINGYDNKEKYVRR</sequence>
<keyword evidence="2" id="KW-1185">Reference proteome</keyword>
<accession>A0A4Y2DE44</accession>
<dbReference type="AlphaFoldDB" id="A0A4Y2DE44"/>
<evidence type="ECO:0000313" key="1">
    <source>
        <dbReference type="EMBL" id="GBM14346.1"/>
    </source>
</evidence>
<evidence type="ECO:0000313" key="2">
    <source>
        <dbReference type="Proteomes" id="UP000499080"/>
    </source>
</evidence>
<dbReference type="OrthoDB" id="6431550at2759"/>
<name>A0A4Y2DE44_ARAVE</name>
<organism evidence="1 2">
    <name type="scientific">Araneus ventricosus</name>
    <name type="common">Orbweaver spider</name>
    <name type="synonym">Epeira ventricosa</name>
    <dbReference type="NCBI Taxonomy" id="182803"/>
    <lineage>
        <taxon>Eukaryota</taxon>
        <taxon>Metazoa</taxon>
        <taxon>Ecdysozoa</taxon>
        <taxon>Arthropoda</taxon>
        <taxon>Chelicerata</taxon>
        <taxon>Arachnida</taxon>
        <taxon>Araneae</taxon>
        <taxon>Araneomorphae</taxon>
        <taxon>Entelegynae</taxon>
        <taxon>Araneoidea</taxon>
        <taxon>Araneidae</taxon>
        <taxon>Araneus</taxon>
    </lineage>
</organism>
<dbReference type="EMBL" id="BGPR01000342">
    <property type="protein sequence ID" value="GBM14346.1"/>
    <property type="molecule type" value="Genomic_DNA"/>
</dbReference>
<dbReference type="Proteomes" id="UP000499080">
    <property type="component" value="Unassembled WGS sequence"/>
</dbReference>
<gene>
    <name evidence="1" type="ORF">AVEN_55340_1</name>
</gene>
<reference evidence="1 2" key="1">
    <citation type="journal article" date="2019" name="Sci. Rep.">
        <title>Orb-weaving spider Araneus ventricosus genome elucidates the spidroin gene catalogue.</title>
        <authorList>
            <person name="Kono N."/>
            <person name="Nakamura H."/>
            <person name="Ohtoshi R."/>
            <person name="Moran D.A.P."/>
            <person name="Shinohara A."/>
            <person name="Yoshida Y."/>
            <person name="Fujiwara M."/>
            <person name="Mori M."/>
            <person name="Tomita M."/>
            <person name="Arakawa K."/>
        </authorList>
    </citation>
    <scope>NUCLEOTIDE SEQUENCE [LARGE SCALE GENOMIC DNA]</scope>
</reference>
<protein>
    <submittedName>
        <fullName evidence="1">Uncharacterized protein</fullName>
    </submittedName>
</protein>
<proteinExistence type="predicted"/>
<comment type="caution">
    <text evidence="1">The sequence shown here is derived from an EMBL/GenBank/DDBJ whole genome shotgun (WGS) entry which is preliminary data.</text>
</comment>